<accession>A0A3A3FTX5</accession>
<evidence type="ECO:0000313" key="1">
    <source>
        <dbReference type="EMBL" id="RJF98714.1"/>
    </source>
</evidence>
<reference evidence="2" key="1">
    <citation type="submission" date="2018-09" db="EMBL/GenBank/DDBJ databases">
        <authorList>
            <person name="Zhu H."/>
        </authorList>
    </citation>
    <scope>NUCLEOTIDE SEQUENCE [LARGE SCALE GENOMIC DNA]</scope>
    <source>
        <strain evidence="2">K1R23-30</strain>
    </source>
</reference>
<gene>
    <name evidence="1" type="ORF">D3871_09475</name>
</gene>
<evidence type="ECO:0000313" key="2">
    <source>
        <dbReference type="Proteomes" id="UP000265955"/>
    </source>
</evidence>
<keyword evidence="2" id="KW-1185">Reference proteome</keyword>
<dbReference type="AlphaFoldDB" id="A0A3A3FTX5"/>
<comment type="caution">
    <text evidence="1">The sequence shown here is derived from an EMBL/GenBank/DDBJ whole genome shotgun (WGS) entry which is preliminary data.</text>
</comment>
<dbReference type="EMBL" id="QYUO01000001">
    <property type="protein sequence ID" value="RJF98714.1"/>
    <property type="molecule type" value="Genomic_DNA"/>
</dbReference>
<dbReference type="Proteomes" id="UP000265955">
    <property type="component" value="Unassembled WGS sequence"/>
</dbReference>
<proteinExistence type="predicted"/>
<protein>
    <submittedName>
        <fullName evidence="1">Uncharacterized protein</fullName>
    </submittedName>
</protein>
<organism evidence="1 2">
    <name type="scientific">Noviherbaspirillum saxi</name>
    <dbReference type="NCBI Taxonomy" id="2320863"/>
    <lineage>
        <taxon>Bacteria</taxon>
        <taxon>Pseudomonadati</taxon>
        <taxon>Pseudomonadota</taxon>
        <taxon>Betaproteobacteria</taxon>
        <taxon>Burkholderiales</taxon>
        <taxon>Oxalobacteraceae</taxon>
        <taxon>Noviherbaspirillum</taxon>
    </lineage>
</organism>
<name>A0A3A3FTX5_9BURK</name>
<sequence length="64" mass="7009">MAMHGKPVGFTNGLFFAWSGLGGDKPFRSQNVARDFERMHGCKVMCGLSTEEKDSARGDAGLWD</sequence>